<evidence type="ECO:0000256" key="5">
    <source>
        <dbReference type="SAM" id="MobiDB-lite"/>
    </source>
</evidence>
<dbReference type="Pfam" id="PF13639">
    <property type="entry name" value="zf-RING_2"/>
    <property type="match status" value="1"/>
</dbReference>
<dbReference type="PANTHER" id="PTHR45969">
    <property type="entry name" value="RING ZINC FINGER PROTEIN-RELATED"/>
    <property type="match status" value="1"/>
</dbReference>
<dbReference type="InterPro" id="IPR001841">
    <property type="entry name" value="Znf_RING"/>
</dbReference>
<feature type="domain" description="RING-type" evidence="6">
    <location>
        <begin position="55"/>
        <end position="96"/>
    </location>
</feature>
<reference evidence="8" key="2">
    <citation type="submission" date="2010-04" db="EMBL/GenBank/DDBJ databases">
        <authorList>
            <person name="Buell R."/>
            <person name="Hamilton J."/>
            <person name="Hostetler J."/>
        </authorList>
    </citation>
    <scope>NUCLEOTIDE SEQUENCE [LARGE SCALE GENOMIC DNA]</scope>
    <source>
        <strain evidence="8">DAOM:BR144</strain>
    </source>
</reference>
<evidence type="ECO:0000256" key="1">
    <source>
        <dbReference type="ARBA" id="ARBA00022723"/>
    </source>
</evidence>
<protein>
    <recommendedName>
        <fullName evidence="6">RING-type domain-containing protein</fullName>
    </recommendedName>
</protein>
<dbReference type="PROSITE" id="PS50089">
    <property type="entry name" value="ZF_RING_2"/>
    <property type="match status" value="1"/>
</dbReference>
<keyword evidence="8" id="KW-1185">Reference proteome</keyword>
<dbReference type="PANTHER" id="PTHR45969:SF69">
    <property type="entry name" value="FINGER DOMAIN PROTEIN, PUTATIVE (AFU_ORTHOLOGUE AFUA_3G12190)-RELATED"/>
    <property type="match status" value="1"/>
</dbReference>
<dbReference type="InterPro" id="IPR013083">
    <property type="entry name" value="Znf_RING/FYVE/PHD"/>
</dbReference>
<organism evidence="7 8">
    <name type="scientific">Globisporangium ultimum (strain ATCC 200006 / CBS 805.95 / DAOM BR144)</name>
    <name type="common">Pythium ultimum</name>
    <dbReference type="NCBI Taxonomy" id="431595"/>
    <lineage>
        <taxon>Eukaryota</taxon>
        <taxon>Sar</taxon>
        <taxon>Stramenopiles</taxon>
        <taxon>Oomycota</taxon>
        <taxon>Peronosporomycetes</taxon>
        <taxon>Pythiales</taxon>
        <taxon>Pythiaceae</taxon>
        <taxon>Globisporangium</taxon>
    </lineage>
</organism>
<keyword evidence="3" id="KW-0862">Zinc</keyword>
<name>K3WET0_GLOUD</name>
<dbReference type="OMA" id="NGWYRCQ"/>
<reference evidence="7" key="3">
    <citation type="submission" date="2015-02" db="UniProtKB">
        <authorList>
            <consortium name="EnsemblProtists"/>
        </authorList>
    </citation>
    <scope>IDENTIFICATION</scope>
    <source>
        <strain evidence="7">DAOM BR144</strain>
    </source>
</reference>
<dbReference type="GO" id="GO:0008270">
    <property type="term" value="F:zinc ion binding"/>
    <property type="evidence" value="ECO:0007669"/>
    <property type="project" value="UniProtKB-KW"/>
</dbReference>
<proteinExistence type="predicted"/>
<dbReference type="VEuPathDB" id="FungiDB:PYU1_G003461"/>
<keyword evidence="2 4" id="KW-0863">Zinc-finger</keyword>
<dbReference type="GO" id="GO:0016567">
    <property type="term" value="P:protein ubiquitination"/>
    <property type="evidence" value="ECO:0007669"/>
    <property type="project" value="TreeGrafter"/>
</dbReference>
<evidence type="ECO:0000313" key="7">
    <source>
        <dbReference type="EnsemblProtists" id="PYU1_T003471"/>
    </source>
</evidence>
<dbReference type="HOGENOM" id="CLU_1664139_0_0_1"/>
<dbReference type="Gene3D" id="3.30.40.10">
    <property type="entry name" value="Zinc/RING finger domain, C3HC4 (zinc finger)"/>
    <property type="match status" value="1"/>
</dbReference>
<dbReference type="EMBL" id="GL376603">
    <property type="status" value="NOT_ANNOTATED_CDS"/>
    <property type="molecule type" value="Genomic_DNA"/>
</dbReference>
<accession>K3WET0</accession>
<evidence type="ECO:0000256" key="4">
    <source>
        <dbReference type="PROSITE-ProRule" id="PRU00175"/>
    </source>
</evidence>
<dbReference type="SMART" id="SM00184">
    <property type="entry name" value="RING"/>
    <property type="match status" value="1"/>
</dbReference>
<evidence type="ECO:0000313" key="8">
    <source>
        <dbReference type="Proteomes" id="UP000019132"/>
    </source>
</evidence>
<sequence>MASQAPPVRPNPQTAHDIPHTIYEEPNASSTDKPDTHAATGDGPAAAAFTKDITCAICLQQIVSKQPVKQLCCAHVFHAVCVDQWLHQEIHCPICKTQVLFPKMQPEAFHAARVPPLHPQYQHPQQYQGPNSHIPMAVPVPVPMDGTNPELYGVCRDCQTVFYRDPNKVRPDTGAWFRCPQCRGTDLYSYMRASCTLQ</sequence>
<dbReference type="EnsemblProtists" id="PYU1_T003471">
    <property type="protein sequence ID" value="PYU1_T003471"/>
    <property type="gene ID" value="PYU1_G003461"/>
</dbReference>
<dbReference type="GO" id="GO:0061630">
    <property type="term" value="F:ubiquitin protein ligase activity"/>
    <property type="evidence" value="ECO:0007669"/>
    <property type="project" value="TreeGrafter"/>
</dbReference>
<dbReference type="Proteomes" id="UP000019132">
    <property type="component" value="Unassembled WGS sequence"/>
</dbReference>
<evidence type="ECO:0000256" key="2">
    <source>
        <dbReference type="ARBA" id="ARBA00022771"/>
    </source>
</evidence>
<dbReference type="STRING" id="431595.K3WET0"/>
<feature type="region of interest" description="Disordered" evidence="5">
    <location>
        <begin position="1"/>
        <end position="43"/>
    </location>
</feature>
<dbReference type="InParanoid" id="K3WET0"/>
<dbReference type="eggNOG" id="KOG0800">
    <property type="taxonomic scope" value="Eukaryota"/>
</dbReference>
<dbReference type="SUPFAM" id="SSF57850">
    <property type="entry name" value="RING/U-box"/>
    <property type="match status" value="1"/>
</dbReference>
<evidence type="ECO:0000256" key="3">
    <source>
        <dbReference type="ARBA" id="ARBA00022833"/>
    </source>
</evidence>
<dbReference type="AlphaFoldDB" id="K3WET0"/>
<keyword evidence="1" id="KW-0479">Metal-binding</keyword>
<evidence type="ECO:0000259" key="6">
    <source>
        <dbReference type="PROSITE" id="PS50089"/>
    </source>
</evidence>
<reference evidence="8" key="1">
    <citation type="journal article" date="2010" name="Genome Biol.">
        <title>Genome sequence of the necrotrophic plant pathogen Pythium ultimum reveals original pathogenicity mechanisms and effector repertoire.</title>
        <authorList>
            <person name="Levesque C.A."/>
            <person name="Brouwer H."/>
            <person name="Cano L."/>
            <person name="Hamilton J.P."/>
            <person name="Holt C."/>
            <person name="Huitema E."/>
            <person name="Raffaele S."/>
            <person name="Robideau G.P."/>
            <person name="Thines M."/>
            <person name="Win J."/>
            <person name="Zerillo M.M."/>
            <person name="Beakes G.W."/>
            <person name="Boore J.L."/>
            <person name="Busam D."/>
            <person name="Dumas B."/>
            <person name="Ferriera S."/>
            <person name="Fuerstenberg S.I."/>
            <person name="Gachon C.M."/>
            <person name="Gaulin E."/>
            <person name="Govers F."/>
            <person name="Grenville-Briggs L."/>
            <person name="Horner N."/>
            <person name="Hostetler J."/>
            <person name="Jiang R.H."/>
            <person name="Johnson J."/>
            <person name="Krajaejun T."/>
            <person name="Lin H."/>
            <person name="Meijer H.J."/>
            <person name="Moore B."/>
            <person name="Morris P."/>
            <person name="Phuntmart V."/>
            <person name="Puiu D."/>
            <person name="Shetty J."/>
            <person name="Stajich J.E."/>
            <person name="Tripathy S."/>
            <person name="Wawra S."/>
            <person name="van West P."/>
            <person name="Whitty B.R."/>
            <person name="Coutinho P.M."/>
            <person name="Henrissat B."/>
            <person name="Martin F."/>
            <person name="Thomas P.D."/>
            <person name="Tyler B.M."/>
            <person name="De Vries R.P."/>
            <person name="Kamoun S."/>
            <person name="Yandell M."/>
            <person name="Tisserat N."/>
            <person name="Buell C.R."/>
        </authorList>
    </citation>
    <scope>NUCLEOTIDE SEQUENCE</scope>
    <source>
        <strain evidence="8">DAOM:BR144</strain>
    </source>
</reference>